<feature type="transmembrane region" description="Helical" evidence="3">
    <location>
        <begin position="100"/>
        <end position="119"/>
    </location>
</feature>
<feature type="region of interest" description="Disordered" evidence="2">
    <location>
        <begin position="218"/>
        <end position="247"/>
    </location>
</feature>
<dbReference type="AlphaFoldDB" id="A0A7C1K4L2"/>
<evidence type="ECO:0000256" key="2">
    <source>
        <dbReference type="SAM" id="MobiDB-lite"/>
    </source>
</evidence>
<protein>
    <submittedName>
        <fullName evidence="5">LytR family transcriptional regulator</fullName>
    </submittedName>
</protein>
<comment type="caution">
    <text evidence="5">The sequence shown here is derived from an EMBL/GenBank/DDBJ whole genome shotgun (WGS) entry which is preliminary data.</text>
</comment>
<keyword evidence="3" id="KW-0472">Membrane</keyword>
<dbReference type="Gene3D" id="3.40.630.190">
    <property type="entry name" value="LCP protein"/>
    <property type="match status" value="1"/>
</dbReference>
<dbReference type="PANTHER" id="PTHR33392:SF6">
    <property type="entry name" value="POLYISOPRENYL-TEICHOIC ACID--PEPTIDOGLYCAN TEICHOIC ACID TRANSFERASE TAGU"/>
    <property type="match status" value="1"/>
</dbReference>
<feature type="domain" description="Cell envelope-related transcriptional attenuator" evidence="4">
    <location>
        <begin position="284"/>
        <end position="457"/>
    </location>
</feature>
<feature type="compositionally biased region" description="Pro residues" evidence="2">
    <location>
        <begin position="228"/>
        <end position="247"/>
    </location>
</feature>
<reference evidence="5" key="1">
    <citation type="journal article" date="2020" name="mSystems">
        <title>Genome- and Community-Level Interaction Insights into Carbon Utilization and Element Cycling Functions of Hydrothermarchaeota in Hydrothermal Sediment.</title>
        <authorList>
            <person name="Zhou Z."/>
            <person name="Liu Y."/>
            <person name="Xu W."/>
            <person name="Pan J."/>
            <person name="Luo Z.H."/>
            <person name="Li M."/>
        </authorList>
    </citation>
    <scope>NUCLEOTIDE SEQUENCE [LARGE SCALE GENOMIC DNA]</scope>
    <source>
        <strain evidence="5">SpSt-222</strain>
    </source>
</reference>
<evidence type="ECO:0000256" key="1">
    <source>
        <dbReference type="ARBA" id="ARBA00006068"/>
    </source>
</evidence>
<evidence type="ECO:0000259" key="4">
    <source>
        <dbReference type="Pfam" id="PF03816"/>
    </source>
</evidence>
<dbReference type="Pfam" id="PF03816">
    <property type="entry name" value="LytR_cpsA_psr"/>
    <property type="match status" value="1"/>
</dbReference>
<proteinExistence type="inferred from homology"/>
<dbReference type="InterPro" id="IPR050922">
    <property type="entry name" value="LytR/CpsA/Psr_CW_biosynth"/>
</dbReference>
<name>A0A7C1K4L2_THERO</name>
<comment type="similarity">
    <text evidence="1">Belongs to the LytR/CpsA/Psr (LCP) family.</text>
</comment>
<feature type="transmembrane region" description="Helical" evidence="3">
    <location>
        <begin position="65"/>
        <end position="88"/>
    </location>
</feature>
<gene>
    <name evidence="5" type="ORF">ENP47_08995</name>
</gene>
<dbReference type="PANTHER" id="PTHR33392">
    <property type="entry name" value="POLYISOPRENYL-TEICHOIC ACID--PEPTIDOGLYCAN TEICHOIC ACID TRANSFERASE TAGU"/>
    <property type="match status" value="1"/>
</dbReference>
<organism evidence="5">
    <name type="scientific">Thermomicrobium roseum</name>
    <dbReference type="NCBI Taxonomy" id="500"/>
    <lineage>
        <taxon>Bacteria</taxon>
        <taxon>Pseudomonadati</taxon>
        <taxon>Thermomicrobiota</taxon>
        <taxon>Thermomicrobia</taxon>
        <taxon>Thermomicrobiales</taxon>
        <taxon>Thermomicrobiaceae</taxon>
        <taxon>Thermomicrobium</taxon>
    </lineage>
</organism>
<feature type="transmembrane region" description="Helical" evidence="3">
    <location>
        <begin position="139"/>
        <end position="163"/>
    </location>
</feature>
<dbReference type="EMBL" id="DSJL01000011">
    <property type="protein sequence ID" value="HEF65718.1"/>
    <property type="molecule type" value="Genomic_DNA"/>
</dbReference>
<keyword evidence="3" id="KW-1133">Transmembrane helix</keyword>
<evidence type="ECO:0000256" key="3">
    <source>
        <dbReference type="SAM" id="Phobius"/>
    </source>
</evidence>
<dbReference type="InterPro" id="IPR004474">
    <property type="entry name" value="LytR_CpsA_psr"/>
</dbReference>
<evidence type="ECO:0000313" key="5">
    <source>
        <dbReference type="EMBL" id="HEF65718.1"/>
    </source>
</evidence>
<feature type="transmembrane region" description="Helical" evidence="3">
    <location>
        <begin position="41"/>
        <end position="59"/>
    </location>
</feature>
<sequence length="555" mass="59677">MITGMPLQVGGEGMGCEPVGRSSPLVSHTAAINQRSPRVRAFFAALLTVLWPGIGHLVVGRWRRGLTVAMLPALVLGVSAGRVVLFPAWGFKMFLRPGTIALLLLANGALFAYRLIALLDLARLSGLWHRQRPTWQRLVWAGGWLVLFLLLALPHVMVGYGLLRWHRFLTATFPTGRTTALPASWSTAPVLLVTPAMPRQRLSPTPFTRMVVPAEDGAGLPPARELAPPQPTNEPPATPTVPPTAVPTPVPTPVPDPLAVALDDGRLVLLLVGTDAGPGRWSARADTIIVAVADIRTGRAALFGVPRNFVRLPIPREFAADYPQGYWPDLANALYTAGLQRADRFPGAVDPGAAALASSLAQLLGLPIDYTATVDMGGFVRVVDALGGVTIDVPRPVATWLSPPLPGEDWRYYKIPAGRQHLDGHQALAYVRSRTGTSDYDRMQRQRCVLAALYRQAELPAVLLRLPQILDAVQGAVRTNVPLDALPSLVELALTIEPTAVVTVGFTPPTYSRGWTAGGYPMPDPARIQEAVERALTDETAPPAETLPTACAWMP</sequence>
<accession>A0A7C1K4L2</accession>
<dbReference type="NCBIfam" id="TIGR00350">
    <property type="entry name" value="lytR_cpsA_psr"/>
    <property type="match status" value="1"/>
</dbReference>
<keyword evidence="3" id="KW-0812">Transmembrane</keyword>